<name>A0A8H7H3E4_9AGAM</name>
<keyword evidence="1" id="KW-1133">Transmembrane helix</keyword>
<dbReference type="PANTHER" id="PTHR34144:SF7">
    <property type="entry name" value="EXPORT PROTEIN (CAP59), PUTATIVE (AFU_ORTHOLOGUE AFUA_7G05020)-RELATED"/>
    <property type="match status" value="1"/>
</dbReference>
<reference evidence="2" key="1">
    <citation type="submission" date="2020-09" db="EMBL/GenBank/DDBJ databases">
        <title>Comparative genome analyses of four rice-infecting Rhizoctonia solani isolates reveal extensive enrichment of homogalacturonan modification genes.</title>
        <authorList>
            <person name="Lee D.-Y."/>
            <person name="Jeon J."/>
            <person name="Kim K.-T."/>
            <person name="Cheong K."/>
            <person name="Song H."/>
            <person name="Choi G."/>
            <person name="Ko J."/>
            <person name="Opiyo S.O."/>
            <person name="Zuo S."/>
            <person name="Madhav S."/>
            <person name="Lee Y.-H."/>
            <person name="Wang G.-L."/>
        </authorList>
    </citation>
    <scope>NUCLEOTIDE SEQUENCE</scope>
    <source>
        <strain evidence="2">AG1-IA YN-7</strain>
    </source>
</reference>
<evidence type="ECO:0008006" key="4">
    <source>
        <dbReference type="Google" id="ProtNLM"/>
    </source>
</evidence>
<dbReference type="Proteomes" id="UP000650582">
    <property type="component" value="Unassembled WGS sequence"/>
</dbReference>
<accession>A0A8H7H3E4</accession>
<dbReference type="Pfam" id="PF11735">
    <property type="entry name" value="CAP59_mtransfer"/>
    <property type="match status" value="1"/>
</dbReference>
<evidence type="ECO:0000313" key="3">
    <source>
        <dbReference type="Proteomes" id="UP000650582"/>
    </source>
</evidence>
<evidence type="ECO:0000313" key="2">
    <source>
        <dbReference type="EMBL" id="KAF8674516.1"/>
    </source>
</evidence>
<protein>
    <recommendedName>
        <fullName evidence="4">Cryptococcal mannosyltransferase 1-domain-containing protein</fullName>
    </recommendedName>
</protein>
<keyword evidence="1" id="KW-0812">Transmembrane</keyword>
<dbReference type="InterPro" id="IPR021047">
    <property type="entry name" value="Mannosyltransferase_CMT1"/>
</dbReference>
<keyword evidence="1" id="KW-0472">Membrane</keyword>
<organism evidence="2 3">
    <name type="scientific">Rhizoctonia solani</name>
    <dbReference type="NCBI Taxonomy" id="456999"/>
    <lineage>
        <taxon>Eukaryota</taxon>
        <taxon>Fungi</taxon>
        <taxon>Dikarya</taxon>
        <taxon>Basidiomycota</taxon>
        <taxon>Agaricomycotina</taxon>
        <taxon>Agaricomycetes</taxon>
        <taxon>Cantharellales</taxon>
        <taxon>Ceratobasidiaceae</taxon>
        <taxon>Rhizoctonia</taxon>
    </lineage>
</organism>
<comment type="caution">
    <text evidence="2">The sequence shown here is derived from an EMBL/GenBank/DDBJ whole genome shotgun (WGS) entry which is preliminary data.</text>
</comment>
<dbReference type="AlphaFoldDB" id="A0A8H7H3E4"/>
<evidence type="ECO:0000256" key="1">
    <source>
        <dbReference type="SAM" id="Phobius"/>
    </source>
</evidence>
<feature type="transmembrane region" description="Helical" evidence="1">
    <location>
        <begin position="20"/>
        <end position="41"/>
    </location>
</feature>
<proteinExistence type="predicted"/>
<dbReference type="EMBL" id="JACYCC010000130">
    <property type="protein sequence ID" value="KAF8674516.1"/>
    <property type="molecule type" value="Genomic_DNA"/>
</dbReference>
<sequence>MLPLPAYASSTLKRRWRISYLHLISATVILGLSAYTLLLFYSRTPTYLQKEVQHLRNIPNDFSQLSSRKGGVIDEDVLKETMAVVNNLRVEFNRQEREKEAGQGWTHWFLSPFSITRDALVVSSTHAYPSCPTRLDERYTSALYSKRTFIAINLLQNEELMPTLTRELVALIRVLGPDRVFVSIYENASMDLTVMHLRLLCKVLDALGTPYKVIAKGLMEPQQKEHGHRISRLSSVRNAAMEPLQDLDPLEFDNVLWLNDIFHCHTDVLELLLQKQKQGAVQACGLDFGPKGLIYDRWVLRNMRGRPFYNYSDIVDFFSSDITYKTRPMVLPLAEDSEDKSALERGNPFQVFSCWNGVTALSASVFAPPLSLRFRTALNDRNSTDGVTDKASECYLSSVDLWKAGMGKIMVVPRVRQVFLAYSLDVYESDRVSAAYGERLQTTPQIKWQTTPPDTVYMNNFAVWYLPETPEPWDEA</sequence>
<gene>
    <name evidence="2" type="ORF">RHS04_07154</name>
</gene>
<dbReference type="PANTHER" id="PTHR34144">
    <property type="entry name" value="CHROMOSOME 8, WHOLE GENOME SHOTGUN SEQUENCE"/>
    <property type="match status" value="1"/>
</dbReference>